<accession>A0A1F8F4V7</accession>
<name>A0A1F8F4V7_9BACT</name>
<evidence type="ECO:0000313" key="2">
    <source>
        <dbReference type="EMBL" id="OGN08163.1"/>
    </source>
</evidence>
<evidence type="ECO:0008006" key="4">
    <source>
        <dbReference type="Google" id="ProtNLM"/>
    </source>
</evidence>
<dbReference type="Proteomes" id="UP000177167">
    <property type="component" value="Unassembled WGS sequence"/>
</dbReference>
<feature type="transmembrane region" description="Helical" evidence="1">
    <location>
        <begin position="86"/>
        <end position="104"/>
    </location>
</feature>
<evidence type="ECO:0000313" key="3">
    <source>
        <dbReference type="Proteomes" id="UP000177167"/>
    </source>
</evidence>
<dbReference type="EMBL" id="MGJP01000067">
    <property type="protein sequence ID" value="OGN08163.1"/>
    <property type="molecule type" value="Genomic_DNA"/>
</dbReference>
<feature type="transmembrane region" description="Helical" evidence="1">
    <location>
        <begin position="20"/>
        <end position="41"/>
    </location>
</feature>
<sequence>MNDFMSIIEGLDFSKLYQGLNLSPTSLFFGLILVFMIIYGLSLGRTKALISLLGIYVALAFDAAFPYLEQLHSLLPIQIEIYTTRIMVFMLVYFLVFAILNNSFARGRLTLKESSIVSVSVISLSQIGLLIAVITNITPDDIIEKMPQYLYAYFSTKEALFYWIVFPIVILIFLKKGKRKNSTD</sequence>
<reference evidence="2 3" key="1">
    <citation type="journal article" date="2016" name="Nat. Commun.">
        <title>Thousands of microbial genomes shed light on interconnected biogeochemical processes in an aquifer system.</title>
        <authorList>
            <person name="Anantharaman K."/>
            <person name="Brown C.T."/>
            <person name="Hug L.A."/>
            <person name="Sharon I."/>
            <person name="Castelle C.J."/>
            <person name="Probst A.J."/>
            <person name="Thomas B.C."/>
            <person name="Singh A."/>
            <person name="Wilkins M.J."/>
            <person name="Karaoz U."/>
            <person name="Brodie E.L."/>
            <person name="Williams K.H."/>
            <person name="Hubbard S.S."/>
            <person name="Banfield J.F."/>
        </authorList>
    </citation>
    <scope>NUCLEOTIDE SEQUENCE [LARGE SCALE GENOMIC DNA]</scope>
</reference>
<evidence type="ECO:0000256" key="1">
    <source>
        <dbReference type="SAM" id="Phobius"/>
    </source>
</evidence>
<dbReference type="AlphaFoldDB" id="A0A1F8F4V7"/>
<keyword evidence="1" id="KW-0812">Transmembrane</keyword>
<feature type="transmembrane region" description="Helical" evidence="1">
    <location>
        <begin position="150"/>
        <end position="174"/>
    </location>
</feature>
<gene>
    <name evidence="2" type="ORF">A3J46_00805</name>
</gene>
<keyword evidence="1" id="KW-1133">Transmembrane helix</keyword>
<feature type="transmembrane region" description="Helical" evidence="1">
    <location>
        <begin position="48"/>
        <end position="66"/>
    </location>
</feature>
<proteinExistence type="predicted"/>
<organism evidence="2 3">
    <name type="scientific">Candidatus Yanofskybacteria bacterium RIFCSPHIGHO2_02_FULL_41_11</name>
    <dbReference type="NCBI Taxonomy" id="1802675"/>
    <lineage>
        <taxon>Bacteria</taxon>
        <taxon>Candidatus Yanofskyibacteriota</taxon>
    </lineage>
</organism>
<comment type="caution">
    <text evidence="2">The sequence shown here is derived from an EMBL/GenBank/DDBJ whole genome shotgun (WGS) entry which is preliminary data.</text>
</comment>
<feature type="transmembrane region" description="Helical" evidence="1">
    <location>
        <begin position="116"/>
        <end position="138"/>
    </location>
</feature>
<protein>
    <recommendedName>
        <fullName evidence="4">Colicin V production protein</fullName>
    </recommendedName>
</protein>
<keyword evidence="1" id="KW-0472">Membrane</keyword>